<dbReference type="OrthoDB" id="9811293at2"/>
<dbReference type="EMBL" id="MCIF01000002">
    <property type="protein sequence ID" value="RAQ97549.1"/>
    <property type="molecule type" value="Genomic_DNA"/>
</dbReference>
<dbReference type="Pfam" id="PF01553">
    <property type="entry name" value="Acyltransferase"/>
    <property type="match status" value="1"/>
</dbReference>
<organism evidence="3 4">
    <name type="scientific">Thermogemmatispora tikiterensis</name>
    <dbReference type="NCBI Taxonomy" id="1825093"/>
    <lineage>
        <taxon>Bacteria</taxon>
        <taxon>Bacillati</taxon>
        <taxon>Chloroflexota</taxon>
        <taxon>Ktedonobacteria</taxon>
        <taxon>Thermogemmatisporales</taxon>
        <taxon>Thermogemmatisporaceae</taxon>
        <taxon>Thermogemmatispora</taxon>
    </lineage>
</organism>
<feature type="transmembrane region" description="Helical" evidence="1">
    <location>
        <begin position="76"/>
        <end position="100"/>
    </location>
</feature>
<comment type="caution">
    <text evidence="3">The sequence shown here is derived from an EMBL/GenBank/DDBJ whole genome shotgun (WGS) entry which is preliminary data.</text>
</comment>
<evidence type="ECO:0000313" key="4">
    <source>
        <dbReference type="Proteomes" id="UP000248706"/>
    </source>
</evidence>
<feature type="transmembrane region" description="Helical" evidence="1">
    <location>
        <begin position="41"/>
        <end position="64"/>
    </location>
</feature>
<dbReference type="CDD" id="cd07989">
    <property type="entry name" value="LPLAT_AGPAT-like"/>
    <property type="match status" value="1"/>
</dbReference>
<dbReference type="PANTHER" id="PTHR39419">
    <property type="entry name" value="SLL0814 PROTEIN"/>
    <property type="match status" value="1"/>
</dbReference>
<feature type="domain" description="Phospholipid/glycerol acyltransferase" evidence="2">
    <location>
        <begin position="361"/>
        <end position="514"/>
    </location>
</feature>
<name>A0A328VKB0_9CHLR</name>
<dbReference type="SMART" id="SM00563">
    <property type="entry name" value="PlsC"/>
    <property type="match status" value="1"/>
</dbReference>
<feature type="transmembrane region" description="Helical" evidence="1">
    <location>
        <begin position="230"/>
        <end position="248"/>
    </location>
</feature>
<dbReference type="InterPro" id="IPR007354">
    <property type="entry name" value="CruF-like"/>
</dbReference>
<dbReference type="Proteomes" id="UP000248706">
    <property type="component" value="Unassembled WGS sequence"/>
</dbReference>
<protein>
    <recommendedName>
        <fullName evidence="2">Phospholipid/glycerol acyltransferase domain-containing protein</fullName>
    </recommendedName>
</protein>
<dbReference type="Pfam" id="PF04240">
    <property type="entry name" value="Caroten_synth"/>
    <property type="match status" value="1"/>
</dbReference>
<proteinExistence type="predicted"/>
<keyword evidence="4" id="KW-1185">Reference proteome</keyword>
<dbReference type="RefSeq" id="WP_112432020.1">
    <property type="nucleotide sequence ID" value="NZ_MCIF01000002.1"/>
</dbReference>
<dbReference type="PANTHER" id="PTHR39419:SF1">
    <property type="entry name" value="SLL0814 PROTEIN"/>
    <property type="match status" value="1"/>
</dbReference>
<keyword evidence="1" id="KW-0812">Transmembrane</keyword>
<sequence length="573" mass="63366">MKAVKVLFICHLAALIFGLAGLLIALPHPELWSFSPLLVSVFSFGINYAGSLHILFGAATVLLFGLRVVGVRRTLIFFAASTLISLSIELLGTSTGFPFGPYSYNSFLGFKILDHVPYSIPLSWFYMGFSSFLLAHLLLTRRGQGVGQRGRGLWTVLLGAYLLTVWDLTLDPAMASERLPLHFWQWGVSGAYFGMPVQNLVGWSVTGLLYMGVSRLLWRSDLEERRLQGVAWLPFGVYAANTLFAIVLDLSVGLWLPPLLGLLLGILPAALVLRRDGSEGGERGSGRPVPTLSERAELAPDLAQAQQGSRGLEAQSRAEGQALLQRIARLVMRVGAGILLWRRRLRIIVEGREHLPAYGPVIVAARHYHHLYDGCLFLRVIPRPVHILVALDWARSRWQRRLMELLCALAGWPVILRPERLRPEETGASVSAYRLGEVAPYLRRALRQARTLLCRGDLLVIFPEGYPVVDPQPSPRSPEQALLPFRPGLARLVELAERASGTSIPVVPAGIIWSETRPPLLTLRLGAPLFRRLYADTAQFMSALESCVRALSGLDHDQGLSLSLFPGKEMLHS</sequence>
<feature type="transmembrane region" description="Helical" evidence="1">
    <location>
        <begin position="120"/>
        <end position="140"/>
    </location>
</feature>
<dbReference type="SUPFAM" id="SSF69593">
    <property type="entry name" value="Glycerol-3-phosphate (1)-acyltransferase"/>
    <property type="match status" value="1"/>
</dbReference>
<evidence type="ECO:0000256" key="1">
    <source>
        <dbReference type="SAM" id="Phobius"/>
    </source>
</evidence>
<keyword evidence="1" id="KW-0472">Membrane</keyword>
<dbReference type="InterPro" id="IPR002123">
    <property type="entry name" value="Plipid/glycerol_acylTrfase"/>
</dbReference>
<feature type="transmembrane region" description="Helical" evidence="1">
    <location>
        <begin position="200"/>
        <end position="218"/>
    </location>
</feature>
<dbReference type="GO" id="GO:0016746">
    <property type="term" value="F:acyltransferase activity"/>
    <property type="evidence" value="ECO:0007669"/>
    <property type="project" value="InterPro"/>
</dbReference>
<gene>
    <name evidence="3" type="ORF">A4R35_18575</name>
</gene>
<feature type="transmembrane region" description="Helical" evidence="1">
    <location>
        <begin position="152"/>
        <end position="170"/>
    </location>
</feature>
<evidence type="ECO:0000313" key="3">
    <source>
        <dbReference type="EMBL" id="RAQ97549.1"/>
    </source>
</evidence>
<accession>A0A328VKB0</accession>
<reference evidence="3 4" key="1">
    <citation type="submission" date="2016-08" db="EMBL/GenBank/DDBJ databases">
        <title>Analysis of Carbohydrate Active Enzymes in Thermogemmatispora T81 Reveals Carbohydrate Degradation Ability.</title>
        <authorList>
            <person name="Tomazini A."/>
            <person name="Lal S."/>
            <person name="Stott M."/>
            <person name="Henrissat B."/>
            <person name="Polikarpov I."/>
            <person name="Sparling R."/>
            <person name="Levin D.B."/>
        </authorList>
    </citation>
    <scope>NUCLEOTIDE SEQUENCE [LARGE SCALE GENOMIC DNA]</scope>
    <source>
        <strain evidence="3 4">T81</strain>
    </source>
</reference>
<evidence type="ECO:0000259" key="2">
    <source>
        <dbReference type="SMART" id="SM00563"/>
    </source>
</evidence>
<keyword evidence="1" id="KW-1133">Transmembrane helix</keyword>
<dbReference type="AlphaFoldDB" id="A0A328VKB0"/>